<reference evidence="2 3" key="1">
    <citation type="submission" date="2011-11" db="EMBL/GenBank/DDBJ databases">
        <authorList>
            <consortium name="Tuberculosis Structural Genomics Consortium"/>
            <person name="Ioerger T.R."/>
        </authorList>
    </citation>
    <scope>NUCLEOTIDE SEQUENCE [LARGE SCALE GENOMIC DNA]</scope>
    <source>
        <strain evidence="3">ATCC 19527 / DSM 44167 / CIP 105390 / JCM 6362 / NCTC 10409 / 316</strain>
    </source>
</reference>
<evidence type="ECO:0000256" key="1">
    <source>
        <dbReference type="SAM" id="MobiDB-lite"/>
    </source>
</evidence>
<sequence length="384" mass="40503">MMLMKRPAAAVRGVLNRMRATYRHGPSRLRLRWRLYAVSAPLIVVLLAVAAKMISVVLVGNSAIADFDRHDIESLRGDVAMLEFVNVIDPAKTSFANADLLVLEGRLDDAEAKFRESLTRTDHGASCPARVNLELVQETLGDIATRSGRKDDAERWYRSAIGVVNDAPPACFADNDDPNEDRRAIRHEALPRLEQKLANLRRPPEPPPPPPNPIDPPPPPTSLTQMTSAPPLPHLGPAPDGAGAGDGAERAPQPGEGADQAPQPREGSDQAPQPGEGADEAPRPGDGSAEAPRPGDGEGPQPRAQPPLPGPNMPAPPTARGGEGPVVGPEGGDIDVLNPVSPDRLPSVGGGGPPGQELGIGDGDPLEQLRKLLDNANAHGDNRE</sequence>
<dbReference type="Proteomes" id="UP000004915">
    <property type="component" value="Unassembled WGS sequence"/>
</dbReference>
<dbReference type="PATRIC" id="fig|1078020.3.peg.4216"/>
<dbReference type="eggNOG" id="ENOG50338GX">
    <property type="taxonomic scope" value="Bacteria"/>
</dbReference>
<name>G7CMM1_MYCT3</name>
<proteinExistence type="predicted"/>
<keyword evidence="3" id="KW-1185">Reference proteome</keyword>
<evidence type="ECO:0008006" key="4">
    <source>
        <dbReference type="Google" id="ProtNLM"/>
    </source>
</evidence>
<feature type="region of interest" description="Disordered" evidence="1">
    <location>
        <begin position="199"/>
        <end position="366"/>
    </location>
</feature>
<gene>
    <name evidence="2" type="ORF">KEK_21340</name>
</gene>
<comment type="caution">
    <text evidence="2">The sequence shown here is derived from an EMBL/GenBank/DDBJ whole genome shotgun (WGS) entry which is preliminary data.</text>
</comment>
<feature type="compositionally biased region" description="Gly residues" evidence="1">
    <location>
        <begin position="321"/>
        <end position="331"/>
    </location>
</feature>
<feature type="compositionally biased region" description="Gly residues" evidence="1">
    <location>
        <begin position="348"/>
        <end position="362"/>
    </location>
</feature>
<dbReference type="EMBL" id="AGVE01000053">
    <property type="protein sequence ID" value="EHI10724.1"/>
    <property type="molecule type" value="Genomic_DNA"/>
</dbReference>
<dbReference type="AlphaFoldDB" id="G7CMM1"/>
<organism evidence="2 3">
    <name type="scientific">Mycolicibacterium thermoresistibile (strain ATCC 19527 / DSM 44167 / CIP 105390 / JCM 6362 / NCTC 10409 / 316)</name>
    <name type="common">Mycobacterium thermoresistibile</name>
    <dbReference type="NCBI Taxonomy" id="1078020"/>
    <lineage>
        <taxon>Bacteria</taxon>
        <taxon>Bacillati</taxon>
        <taxon>Actinomycetota</taxon>
        <taxon>Actinomycetes</taxon>
        <taxon>Mycobacteriales</taxon>
        <taxon>Mycobacteriaceae</taxon>
        <taxon>Mycolicibacterium</taxon>
    </lineage>
</organism>
<feature type="compositionally biased region" description="Pro residues" evidence="1">
    <location>
        <begin position="205"/>
        <end position="221"/>
    </location>
</feature>
<evidence type="ECO:0000313" key="3">
    <source>
        <dbReference type="Proteomes" id="UP000004915"/>
    </source>
</evidence>
<protein>
    <recommendedName>
        <fullName evidence="4">Tetratricopeptide repeat protein</fullName>
    </recommendedName>
</protein>
<dbReference type="RefSeq" id="WP_003927727.1">
    <property type="nucleotide sequence ID" value="NZ_AGVE01000053.1"/>
</dbReference>
<feature type="compositionally biased region" description="Pro residues" evidence="1">
    <location>
        <begin position="303"/>
        <end position="317"/>
    </location>
</feature>
<evidence type="ECO:0000313" key="2">
    <source>
        <dbReference type="EMBL" id="EHI10724.1"/>
    </source>
</evidence>
<accession>G7CMM1</accession>